<evidence type="ECO:0000256" key="4">
    <source>
        <dbReference type="ARBA" id="ARBA00022679"/>
    </source>
</evidence>
<sequence length="688" mass="78563">MAKKPLILSLFLLSWSTFTLAQNLHLIDSLSRQLRSADGKARFELLSDLAWEYRFSYPDSTVHYARQAFDLGQKLKLPTGLAEPLNFMGVALNYKGDRLGAFDNYTQALKVAMDQKDSLQTAYSNNNLGRLFFEQGLLARSYDYFIRALSIFENLNDSSGLAYTYQSLANLYKSQRDYPKAESNYLKAIKIRLALGNTRDIMSAFSQTARFYQDNNQHDKALRYLHLADSAGQVIHDEINLAEVHISLSETFLNKGHLDEAEAICAEALKVIAEKKNMRMLPQAYISMGQIMFEKRDYVQAKKQFNLALAIAMTTKDIASKMEAHYFLWKISEKEKNKLSELSNLNAYLLLKDSIKDLDLARQVERLQFEIEIERKEQENELLKVDQVKTDAIIKQQRLSNIILAIIIVAVSSLGFIQWRSSKKRREINEKLAQQNQFIQNQRQEIIEQNEKLSRRNQQLSDINHEKDTLMSIVAHDLKSPLNRIKGIADLMEIEGGLSKDQLSYVRMTKDTTQLGLALIKDLLDVHMLEESVVPNYSTFDISHFLLEKTNTFLPAAEAKNIHLHIARVETIEVQLDTDYLHRIIDNLLTNAIKFSKRETTVAVSAGRENNELWISIADQGQGFSEKDRLHLFQKFKKLSARPTAGESSNGLGLAIVKTLVDRLKGSIDLVSEQGKGSEFIIRLPLKN</sequence>
<dbReference type="InterPro" id="IPR019734">
    <property type="entry name" value="TPR_rpt"/>
</dbReference>
<dbReference type="InterPro" id="IPR011990">
    <property type="entry name" value="TPR-like_helical_dom_sf"/>
</dbReference>
<dbReference type="Gene3D" id="3.30.565.10">
    <property type="entry name" value="Histidine kinase-like ATPase, C-terminal domain"/>
    <property type="match status" value="1"/>
</dbReference>
<dbReference type="Proteomes" id="UP000613030">
    <property type="component" value="Unassembled WGS sequence"/>
</dbReference>
<dbReference type="EMBL" id="JAERRB010000021">
    <property type="protein sequence ID" value="MBL0745909.1"/>
    <property type="molecule type" value="Genomic_DNA"/>
</dbReference>
<evidence type="ECO:0000256" key="5">
    <source>
        <dbReference type="ARBA" id="ARBA00022777"/>
    </source>
</evidence>
<dbReference type="InterPro" id="IPR036097">
    <property type="entry name" value="HisK_dim/P_sf"/>
</dbReference>
<protein>
    <recommendedName>
        <fullName evidence="2">histidine kinase</fullName>
        <ecNumber evidence="2">2.7.13.3</ecNumber>
    </recommendedName>
</protein>
<dbReference type="InterPro" id="IPR004358">
    <property type="entry name" value="Sig_transdc_His_kin-like_C"/>
</dbReference>
<dbReference type="InterPro" id="IPR005467">
    <property type="entry name" value="His_kinase_dom"/>
</dbReference>
<keyword evidence="6" id="KW-0902">Two-component regulatory system</keyword>
<dbReference type="Pfam" id="PF02518">
    <property type="entry name" value="HATPase_c"/>
    <property type="match status" value="1"/>
</dbReference>
<name>A0ABS1L2P2_9BACT</name>
<dbReference type="SUPFAM" id="SSF48452">
    <property type="entry name" value="TPR-like"/>
    <property type="match status" value="2"/>
</dbReference>
<dbReference type="Pfam" id="PF00512">
    <property type="entry name" value="HisKA"/>
    <property type="match status" value="1"/>
</dbReference>
<evidence type="ECO:0000256" key="9">
    <source>
        <dbReference type="SAM" id="SignalP"/>
    </source>
</evidence>
<reference evidence="11 12" key="1">
    <citation type="submission" date="2021-01" db="EMBL/GenBank/DDBJ databases">
        <title>Chryseolinea sp. Jin1 Genome sequencing and assembly.</title>
        <authorList>
            <person name="Kim I."/>
        </authorList>
    </citation>
    <scope>NUCLEOTIDE SEQUENCE [LARGE SCALE GENOMIC DNA]</scope>
    <source>
        <strain evidence="11 12">Jin1</strain>
    </source>
</reference>
<keyword evidence="8" id="KW-0175">Coiled coil</keyword>
<feature type="coiled-coil region" evidence="8">
    <location>
        <begin position="425"/>
        <end position="463"/>
    </location>
</feature>
<dbReference type="PANTHER" id="PTHR43711">
    <property type="entry name" value="TWO-COMPONENT HISTIDINE KINASE"/>
    <property type="match status" value="1"/>
</dbReference>
<keyword evidence="4" id="KW-0808">Transferase</keyword>
<accession>A0ABS1L2P2</accession>
<feature type="domain" description="Histidine kinase" evidence="10">
    <location>
        <begin position="473"/>
        <end position="688"/>
    </location>
</feature>
<dbReference type="PROSITE" id="PS50109">
    <property type="entry name" value="HIS_KIN"/>
    <property type="match status" value="1"/>
</dbReference>
<dbReference type="CDD" id="cd00082">
    <property type="entry name" value="HisKA"/>
    <property type="match status" value="1"/>
</dbReference>
<evidence type="ECO:0000256" key="3">
    <source>
        <dbReference type="ARBA" id="ARBA00022553"/>
    </source>
</evidence>
<dbReference type="SMART" id="SM00388">
    <property type="entry name" value="HisKA"/>
    <property type="match status" value="1"/>
</dbReference>
<dbReference type="SMART" id="SM00028">
    <property type="entry name" value="TPR"/>
    <property type="match status" value="5"/>
</dbReference>
<dbReference type="SMART" id="SM00387">
    <property type="entry name" value="HATPase_c"/>
    <property type="match status" value="1"/>
</dbReference>
<comment type="caution">
    <text evidence="11">The sequence shown here is derived from an EMBL/GenBank/DDBJ whole genome shotgun (WGS) entry which is preliminary data.</text>
</comment>
<dbReference type="InterPro" id="IPR036890">
    <property type="entry name" value="HATPase_C_sf"/>
</dbReference>
<keyword evidence="9" id="KW-0732">Signal</keyword>
<dbReference type="EC" id="2.7.13.3" evidence="2"/>
<evidence type="ECO:0000256" key="6">
    <source>
        <dbReference type="ARBA" id="ARBA00023012"/>
    </source>
</evidence>
<dbReference type="SUPFAM" id="SSF47384">
    <property type="entry name" value="Homodimeric domain of signal transducing histidine kinase"/>
    <property type="match status" value="1"/>
</dbReference>
<feature type="chain" id="PRO_5047092975" description="histidine kinase" evidence="9">
    <location>
        <begin position="22"/>
        <end position="688"/>
    </location>
</feature>
<keyword evidence="3" id="KW-0597">Phosphoprotein</keyword>
<evidence type="ECO:0000259" key="10">
    <source>
        <dbReference type="PROSITE" id="PS50109"/>
    </source>
</evidence>
<dbReference type="Gene3D" id="1.25.40.10">
    <property type="entry name" value="Tetratricopeptide repeat domain"/>
    <property type="match status" value="2"/>
</dbReference>
<evidence type="ECO:0000256" key="7">
    <source>
        <dbReference type="PROSITE-ProRule" id="PRU00339"/>
    </source>
</evidence>
<dbReference type="PROSITE" id="PS50005">
    <property type="entry name" value="TPR"/>
    <property type="match status" value="1"/>
</dbReference>
<evidence type="ECO:0000256" key="1">
    <source>
        <dbReference type="ARBA" id="ARBA00000085"/>
    </source>
</evidence>
<dbReference type="RefSeq" id="WP_202016616.1">
    <property type="nucleotide sequence ID" value="NZ_JAERRB010000021.1"/>
</dbReference>
<proteinExistence type="predicted"/>
<evidence type="ECO:0000256" key="2">
    <source>
        <dbReference type="ARBA" id="ARBA00012438"/>
    </source>
</evidence>
<keyword evidence="12" id="KW-1185">Reference proteome</keyword>
<dbReference type="Pfam" id="PF13424">
    <property type="entry name" value="TPR_12"/>
    <property type="match status" value="1"/>
</dbReference>
<evidence type="ECO:0000313" key="12">
    <source>
        <dbReference type="Proteomes" id="UP000613030"/>
    </source>
</evidence>
<dbReference type="SUPFAM" id="SSF55874">
    <property type="entry name" value="ATPase domain of HSP90 chaperone/DNA topoisomerase II/histidine kinase"/>
    <property type="match status" value="1"/>
</dbReference>
<dbReference type="PRINTS" id="PR00344">
    <property type="entry name" value="BCTRLSENSOR"/>
</dbReference>
<gene>
    <name evidence="11" type="ORF">JI741_32040</name>
</gene>
<keyword evidence="7" id="KW-0802">TPR repeat</keyword>
<feature type="repeat" description="TPR" evidence="7">
    <location>
        <begin position="282"/>
        <end position="315"/>
    </location>
</feature>
<comment type="catalytic activity">
    <reaction evidence="1">
        <text>ATP + protein L-histidine = ADP + protein N-phospho-L-histidine.</text>
        <dbReference type="EC" id="2.7.13.3"/>
    </reaction>
</comment>
<dbReference type="InterPro" id="IPR050736">
    <property type="entry name" value="Sensor_HK_Regulatory"/>
</dbReference>
<feature type="signal peptide" evidence="9">
    <location>
        <begin position="1"/>
        <end position="21"/>
    </location>
</feature>
<dbReference type="InterPro" id="IPR003661">
    <property type="entry name" value="HisK_dim/P_dom"/>
</dbReference>
<evidence type="ECO:0000313" key="11">
    <source>
        <dbReference type="EMBL" id="MBL0745909.1"/>
    </source>
</evidence>
<evidence type="ECO:0000256" key="8">
    <source>
        <dbReference type="SAM" id="Coils"/>
    </source>
</evidence>
<organism evidence="11 12">
    <name type="scientific">Chryseolinea lacunae</name>
    <dbReference type="NCBI Taxonomy" id="2801331"/>
    <lineage>
        <taxon>Bacteria</taxon>
        <taxon>Pseudomonadati</taxon>
        <taxon>Bacteroidota</taxon>
        <taxon>Cytophagia</taxon>
        <taxon>Cytophagales</taxon>
        <taxon>Fulvivirgaceae</taxon>
        <taxon>Chryseolinea</taxon>
    </lineage>
</organism>
<dbReference type="Gene3D" id="1.10.287.130">
    <property type="match status" value="1"/>
</dbReference>
<keyword evidence="5" id="KW-0418">Kinase</keyword>
<dbReference type="PANTHER" id="PTHR43711:SF26">
    <property type="entry name" value="SENSOR HISTIDINE KINASE RCSC"/>
    <property type="match status" value="1"/>
</dbReference>
<dbReference type="InterPro" id="IPR003594">
    <property type="entry name" value="HATPase_dom"/>
</dbReference>